<keyword evidence="3" id="KW-1185">Reference proteome</keyword>
<dbReference type="Proteomes" id="UP000815677">
    <property type="component" value="Unassembled WGS sequence"/>
</dbReference>
<accession>A0ABQ0L202</accession>
<organism evidence="2 3">
    <name type="scientific">Mycena chlorophos</name>
    <name type="common">Agaric fungus</name>
    <name type="synonym">Agaricus chlorophos</name>
    <dbReference type="NCBI Taxonomy" id="658473"/>
    <lineage>
        <taxon>Eukaryota</taxon>
        <taxon>Fungi</taxon>
        <taxon>Dikarya</taxon>
        <taxon>Basidiomycota</taxon>
        <taxon>Agaricomycotina</taxon>
        <taxon>Agaricomycetes</taxon>
        <taxon>Agaricomycetidae</taxon>
        <taxon>Agaricales</taxon>
        <taxon>Marasmiineae</taxon>
        <taxon>Mycenaceae</taxon>
        <taxon>Mycena</taxon>
    </lineage>
</organism>
<keyword evidence="1" id="KW-1133">Transmembrane helix</keyword>
<proteinExistence type="predicted"/>
<evidence type="ECO:0000313" key="3">
    <source>
        <dbReference type="Proteomes" id="UP000815677"/>
    </source>
</evidence>
<feature type="transmembrane region" description="Helical" evidence="1">
    <location>
        <begin position="112"/>
        <end position="133"/>
    </location>
</feature>
<feature type="non-terminal residue" evidence="2">
    <location>
        <position position="1"/>
    </location>
</feature>
<reference evidence="2" key="1">
    <citation type="submission" date="2014-09" db="EMBL/GenBank/DDBJ databases">
        <title>Genome sequence of the luminous mushroom Mycena chlorophos for searching fungal bioluminescence genes.</title>
        <authorList>
            <person name="Tanaka Y."/>
            <person name="Kasuga D."/>
            <person name="Oba Y."/>
            <person name="Hase S."/>
            <person name="Sato K."/>
            <person name="Oba Y."/>
            <person name="Sakakibara Y."/>
        </authorList>
    </citation>
    <scope>NUCLEOTIDE SEQUENCE</scope>
</reference>
<evidence type="ECO:0000313" key="2">
    <source>
        <dbReference type="EMBL" id="GAT45182.1"/>
    </source>
</evidence>
<gene>
    <name evidence="2" type="ORF">MCHLO_02772</name>
</gene>
<keyword evidence="1" id="KW-0812">Transmembrane</keyword>
<evidence type="ECO:0000256" key="1">
    <source>
        <dbReference type="SAM" id="Phobius"/>
    </source>
</evidence>
<sequence>RTRQSAIDRCVPLRTADDRSMTARSRCVLIQRSKVGPFRLELLISTRYRREARVSAAVSARRLKKKALVSSHVCALLALDFHLPPIATNASPCPTPIHLLVLLLSYDLPRRALAVAVAVIHAVIYPVIAASSPRPLRHRLPRRGRFSRRSTPSSTVRRPRLRPVRRYVHHAARALDPAYIHAYIHPRCLSEAHTSTWRARADRGPDSSIVCQTPSPVDVPFHDHRYALNLSTTLANLPSDPTPHLRVLVLLTFVRKSLLDSLFGRDMYV</sequence>
<dbReference type="EMBL" id="DF840914">
    <property type="protein sequence ID" value="GAT45182.1"/>
    <property type="molecule type" value="Genomic_DNA"/>
</dbReference>
<keyword evidence="1" id="KW-0472">Membrane</keyword>
<protein>
    <submittedName>
        <fullName evidence="2">Uncharacterized protein</fullName>
    </submittedName>
</protein>
<name>A0ABQ0L202_MYCCL</name>